<dbReference type="EMBL" id="CP023004">
    <property type="protein sequence ID" value="AWI10417.1"/>
    <property type="molecule type" value="Genomic_DNA"/>
</dbReference>
<sequence>MTAGHHQPAHASGTIGEAFTYTIVASNNPASYDAIGLPSGLSINTASGVISGTATAAGTSNVTISANQSWRLRFQDTRNHHLRAAASRQCAGHHQFTRGHGHGWRGLISNRRYGISHGLLRQPIACRPVNRLGERPHLRHNFVLGHEHHRTWRNQRCRHRHCHAHT</sequence>
<dbReference type="Pfam" id="PF05345">
    <property type="entry name" value="He_PIG"/>
    <property type="match status" value="1"/>
</dbReference>
<reference evidence="1 2" key="1">
    <citation type="journal article" date="2018" name="Syst. Appl. Microbiol.">
        <title>Ereboglobus luteus gen. nov. sp. nov. from cockroach guts, and new insights into the oxygen relationship of the genera Opitutus and Didymococcus (Verrucomicrobia: Opitutaceae).</title>
        <authorList>
            <person name="Tegtmeier D."/>
            <person name="Belitz A."/>
            <person name="Radek R."/>
            <person name="Heimerl T."/>
            <person name="Brune A."/>
        </authorList>
    </citation>
    <scope>NUCLEOTIDE SEQUENCE [LARGE SCALE GENOMIC DNA]</scope>
    <source>
        <strain evidence="1 2">Ho45</strain>
    </source>
</reference>
<protein>
    <recommendedName>
        <fullName evidence="3">Dystroglycan-type cadherin-like domain-containing protein</fullName>
    </recommendedName>
</protein>
<evidence type="ECO:0000313" key="1">
    <source>
        <dbReference type="EMBL" id="AWI10417.1"/>
    </source>
</evidence>
<dbReference type="GO" id="GO:0005509">
    <property type="term" value="F:calcium ion binding"/>
    <property type="evidence" value="ECO:0007669"/>
    <property type="project" value="InterPro"/>
</dbReference>
<accession>A0A2U8E6D1</accession>
<dbReference type="AlphaFoldDB" id="A0A2U8E6D1"/>
<name>A0A2U8E6D1_9BACT</name>
<keyword evidence="2" id="KW-1185">Reference proteome</keyword>
<dbReference type="GO" id="GO:0016020">
    <property type="term" value="C:membrane"/>
    <property type="evidence" value="ECO:0007669"/>
    <property type="project" value="InterPro"/>
</dbReference>
<dbReference type="InterPro" id="IPR013783">
    <property type="entry name" value="Ig-like_fold"/>
</dbReference>
<dbReference type="OrthoDB" id="200392at2"/>
<organism evidence="1 2">
    <name type="scientific">Ereboglobus luteus</name>
    <dbReference type="NCBI Taxonomy" id="1796921"/>
    <lineage>
        <taxon>Bacteria</taxon>
        <taxon>Pseudomonadati</taxon>
        <taxon>Verrucomicrobiota</taxon>
        <taxon>Opitutia</taxon>
        <taxon>Opitutales</taxon>
        <taxon>Opitutaceae</taxon>
        <taxon>Ereboglobus</taxon>
    </lineage>
</organism>
<dbReference type="Proteomes" id="UP000244896">
    <property type="component" value="Chromosome"/>
</dbReference>
<gene>
    <name evidence="1" type="ORF">CKA38_00040</name>
</gene>
<proteinExistence type="predicted"/>
<dbReference type="InterPro" id="IPR015919">
    <property type="entry name" value="Cadherin-like_sf"/>
</dbReference>
<dbReference type="KEGG" id="elut:CKA38_00040"/>
<evidence type="ECO:0008006" key="3">
    <source>
        <dbReference type="Google" id="ProtNLM"/>
    </source>
</evidence>
<evidence type="ECO:0000313" key="2">
    <source>
        <dbReference type="Proteomes" id="UP000244896"/>
    </source>
</evidence>
<dbReference type="Gene3D" id="2.60.40.10">
    <property type="entry name" value="Immunoglobulins"/>
    <property type="match status" value="1"/>
</dbReference>
<dbReference type="SUPFAM" id="SSF49313">
    <property type="entry name" value="Cadherin-like"/>
    <property type="match status" value="1"/>
</dbReference>